<organism evidence="1 2">
    <name type="scientific">Digitaria exilis</name>
    <dbReference type="NCBI Taxonomy" id="1010633"/>
    <lineage>
        <taxon>Eukaryota</taxon>
        <taxon>Viridiplantae</taxon>
        <taxon>Streptophyta</taxon>
        <taxon>Embryophyta</taxon>
        <taxon>Tracheophyta</taxon>
        <taxon>Spermatophyta</taxon>
        <taxon>Magnoliopsida</taxon>
        <taxon>Liliopsida</taxon>
        <taxon>Poales</taxon>
        <taxon>Poaceae</taxon>
        <taxon>PACMAD clade</taxon>
        <taxon>Panicoideae</taxon>
        <taxon>Panicodae</taxon>
        <taxon>Paniceae</taxon>
        <taxon>Anthephorinae</taxon>
        <taxon>Digitaria</taxon>
    </lineage>
</organism>
<dbReference type="PANTHER" id="PTHR34996:SF7">
    <property type="match status" value="1"/>
</dbReference>
<sequence length="138" mass="15689">MIHLITNSLVAPQQKRPQALMIRQQTASCHGRRKLQGMRRRGRRWGLRVRVLIRLRVRLSGVVGLLLRSVDELRCRPGGGCRTWSPAARAPGREKCGHGGGRRRPEWDENSFYAEAIADCLEFIKSRSSYCPVNDGRV</sequence>
<dbReference type="PANTHER" id="PTHR34996">
    <property type="entry name" value="OS06G0327400 PROTEIN"/>
    <property type="match status" value="1"/>
</dbReference>
<dbReference type="Proteomes" id="UP000636709">
    <property type="component" value="Unassembled WGS sequence"/>
</dbReference>
<evidence type="ECO:0000313" key="2">
    <source>
        <dbReference type="Proteomes" id="UP000636709"/>
    </source>
</evidence>
<reference evidence="1" key="1">
    <citation type="submission" date="2020-07" db="EMBL/GenBank/DDBJ databases">
        <title>Genome sequence and genetic diversity analysis of an under-domesticated orphan crop, white fonio (Digitaria exilis).</title>
        <authorList>
            <person name="Bennetzen J.L."/>
            <person name="Chen S."/>
            <person name="Ma X."/>
            <person name="Wang X."/>
            <person name="Yssel A.E.J."/>
            <person name="Chaluvadi S.R."/>
            <person name="Johnson M."/>
            <person name="Gangashetty P."/>
            <person name="Hamidou F."/>
            <person name="Sanogo M.D."/>
            <person name="Zwaenepoel A."/>
            <person name="Wallace J."/>
            <person name="Van De Peer Y."/>
            <person name="Van Deynze A."/>
        </authorList>
    </citation>
    <scope>NUCLEOTIDE SEQUENCE</scope>
    <source>
        <tissue evidence="1">Leaves</tissue>
    </source>
</reference>
<comment type="caution">
    <text evidence="1">The sequence shown here is derived from an EMBL/GenBank/DDBJ whole genome shotgun (WGS) entry which is preliminary data.</text>
</comment>
<dbReference type="EMBL" id="JACEFO010002479">
    <property type="protein sequence ID" value="KAF8658451.1"/>
    <property type="molecule type" value="Genomic_DNA"/>
</dbReference>
<dbReference type="AlphaFoldDB" id="A0A835E1A5"/>
<evidence type="ECO:0000313" key="1">
    <source>
        <dbReference type="EMBL" id="KAF8658451.1"/>
    </source>
</evidence>
<proteinExistence type="predicted"/>
<protein>
    <submittedName>
        <fullName evidence="1">Uncharacterized protein</fullName>
    </submittedName>
</protein>
<dbReference type="OrthoDB" id="689387at2759"/>
<accession>A0A835E1A5</accession>
<name>A0A835E1A5_9POAL</name>
<keyword evidence="2" id="KW-1185">Reference proteome</keyword>
<gene>
    <name evidence="1" type="ORF">HU200_058903</name>
</gene>